<sequence>MNLPAEDRGAADRLLHLVLNSGAHLWHNRPGIDSNGQWLPATRGRRQPGAALSALAPLARAPGPEEATSSLVAPVAALPALLSTDAAGPGAKRVAPGLFAPAAVHLYGTLLDIYRLDPELAARFASYAATESDWRDLQVCLAALMLVQHRTGAPVHDDDGSVAFHDDDYRGVGVAMMLRLGDRSMTPKQVLRVAHLLETPEIAALNRSAGFADPAGRKPPLGRWPAAARRWLAHRERNAPLLDGLVKAGYKETIKALARKCGYKPATDRFFSVLGWAQKQAAGGHRTVGVGGDLVLQRRERFDGLGEAEICERIVAEKLSFKETVGRLPAGVGLTPAIMVTLLPSLSDRDVRILTPTLESLGLLADAEIRARWEKALLSATDQRSLNVARNVRGADVRESLEVAAEAAVASAVSDAVADEDVHVFFLVDKSGSMEGAIAKSKETLVRILAGFPPERLHIATFDTMGRVLRPKVTSRAGVTHLLSSVNAGGGTLHGAALRALRVAEVEIPAGAALIVIVVGDEAGESGSGFAEAFRSYGYRPSAIALIVNVDSSWQRGSTVRDASHDLGVPFSEVEVGQFDDPYQVTRVLKTLLDAPVADRSRPAASYPWLDKVLATPLLTAT</sequence>
<name>A0A8J3Z7B0_9ACTN</name>
<dbReference type="Proteomes" id="UP000612585">
    <property type="component" value="Unassembled WGS sequence"/>
</dbReference>
<keyword evidence="2" id="KW-1185">Reference proteome</keyword>
<protein>
    <recommendedName>
        <fullName evidence="3">VWFA domain-containing protein</fullName>
    </recommendedName>
</protein>
<dbReference type="Gene3D" id="3.40.50.410">
    <property type="entry name" value="von Willebrand factor, type A domain"/>
    <property type="match status" value="1"/>
</dbReference>
<evidence type="ECO:0008006" key="3">
    <source>
        <dbReference type="Google" id="ProtNLM"/>
    </source>
</evidence>
<comment type="caution">
    <text evidence="1">The sequence shown here is derived from an EMBL/GenBank/DDBJ whole genome shotgun (WGS) entry which is preliminary data.</text>
</comment>
<proteinExistence type="predicted"/>
<evidence type="ECO:0000313" key="2">
    <source>
        <dbReference type="Proteomes" id="UP000612585"/>
    </source>
</evidence>
<dbReference type="SUPFAM" id="SSF53300">
    <property type="entry name" value="vWA-like"/>
    <property type="match status" value="1"/>
</dbReference>
<organism evidence="1 2">
    <name type="scientific">Virgisporangium aurantiacum</name>
    <dbReference type="NCBI Taxonomy" id="175570"/>
    <lineage>
        <taxon>Bacteria</taxon>
        <taxon>Bacillati</taxon>
        <taxon>Actinomycetota</taxon>
        <taxon>Actinomycetes</taxon>
        <taxon>Micromonosporales</taxon>
        <taxon>Micromonosporaceae</taxon>
        <taxon>Virgisporangium</taxon>
    </lineage>
</organism>
<dbReference type="RefSeq" id="WP_203997209.1">
    <property type="nucleotide sequence ID" value="NZ_BOPG01000033.1"/>
</dbReference>
<dbReference type="AlphaFoldDB" id="A0A8J3Z7B0"/>
<dbReference type="EMBL" id="BOPG01000033">
    <property type="protein sequence ID" value="GIJ57663.1"/>
    <property type="molecule type" value="Genomic_DNA"/>
</dbReference>
<gene>
    <name evidence="1" type="ORF">Vau01_051790</name>
</gene>
<reference evidence="1" key="1">
    <citation type="submission" date="2021-01" db="EMBL/GenBank/DDBJ databases">
        <title>Whole genome shotgun sequence of Virgisporangium aurantiacum NBRC 16421.</title>
        <authorList>
            <person name="Komaki H."/>
            <person name="Tamura T."/>
        </authorList>
    </citation>
    <scope>NUCLEOTIDE SEQUENCE</scope>
    <source>
        <strain evidence="1">NBRC 16421</strain>
    </source>
</reference>
<dbReference type="InterPro" id="IPR036465">
    <property type="entry name" value="vWFA_dom_sf"/>
</dbReference>
<accession>A0A8J3Z7B0</accession>
<evidence type="ECO:0000313" key="1">
    <source>
        <dbReference type="EMBL" id="GIJ57663.1"/>
    </source>
</evidence>